<gene>
    <name evidence="2" type="ORF">I592_00849</name>
    <name evidence="1" type="ORF">UKC_03111</name>
</gene>
<evidence type="ECO:0000313" key="4">
    <source>
        <dbReference type="Proteomes" id="UP000014160"/>
    </source>
</evidence>
<keyword evidence="4" id="KW-1185">Reference proteome</keyword>
<dbReference type="eggNOG" id="ENOG5030JNP">
    <property type="taxonomic scope" value="Bacteria"/>
</dbReference>
<protein>
    <submittedName>
        <fullName evidence="1">Uncharacterized protein</fullName>
    </submittedName>
</protein>
<dbReference type="Proteomes" id="UP000014160">
    <property type="component" value="Unassembled WGS sequence"/>
</dbReference>
<proteinExistence type="predicted"/>
<reference evidence="1 3" key="1">
    <citation type="submission" date="2013-02" db="EMBL/GenBank/DDBJ databases">
        <title>The Genome Sequence of Enterococcus gilvus ATCC BAA-350.</title>
        <authorList>
            <consortium name="The Broad Institute Genome Sequencing Platform"/>
            <consortium name="The Broad Institute Genome Sequencing Center for Infectious Disease"/>
            <person name="Earl A.M."/>
            <person name="Gilmore M.S."/>
            <person name="Lebreton F."/>
            <person name="Walker B."/>
            <person name="Young S.K."/>
            <person name="Zeng Q."/>
            <person name="Gargeya S."/>
            <person name="Fitzgerald M."/>
            <person name="Haas B."/>
            <person name="Abouelleil A."/>
            <person name="Alvarado L."/>
            <person name="Arachchi H.M."/>
            <person name="Berlin A.M."/>
            <person name="Chapman S.B."/>
            <person name="Dewar J."/>
            <person name="Goldberg J."/>
            <person name="Griggs A."/>
            <person name="Gujja S."/>
            <person name="Hansen M."/>
            <person name="Howarth C."/>
            <person name="Imamovic A."/>
            <person name="Larimer J."/>
            <person name="McCowan C."/>
            <person name="Murphy C."/>
            <person name="Neiman D."/>
            <person name="Pearson M."/>
            <person name="Priest M."/>
            <person name="Roberts A."/>
            <person name="Saif S."/>
            <person name="Shea T."/>
            <person name="Sisk P."/>
            <person name="Sykes S."/>
            <person name="Wortman J."/>
            <person name="Nusbaum C."/>
            <person name="Birren B."/>
        </authorList>
    </citation>
    <scope>NUCLEOTIDE SEQUENCE [LARGE SCALE GENOMIC DNA]</scope>
    <source>
        <strain evidence="1 3">ATCC BAA-350</strain>
    </source>
</reference>
<dbReference type="AlphaFoldDB" id="R2VBL3"/>
<name>R2VBL3_9ENTE</name>
<comment type="caution">
    <text evidence="1">The sequence shown here is derived from an EMBL/GenBank/DDBJ whole genome shotgun (WGS) entry which is preliminary data.</text>
</comment>
<evidence type="ECO:0000313" key="1">
    <source>
        <dbReference type="EMBL" id="EOI55070.1"/>
    </source>
</evidence>
<evidence type="ECO:0000313" key="3">
    <source>
        <dbReference type="Proteomes" id="UP000013750"/>
    </source>
</evidence>
<dbReference type="EMBL" id="ASWH01000001">
    <property type="protein sequence ID" value="EOW81553.1"/>
    <property type="molecule type" value="Genomic_DNA"/>
</dbReference>
<reference evidence="2 4" key="2">
    <citation type="submission" date="2013-03" db="EMBL/GenBank/DDBJ databases">
        <title>The Genome Sequence of Enterococcus gilvus ATCC BAA-350 (PacBio/Illumina hybrid assembly).</title>
        <authorList>
            <consortium name="The Broad Institute Genomics Platform"/>
            <consortium name="The Broad Institute Genome Sequencing Center for Infectious Disease"/>
            <person name="Earl A."/>
            <person name="Russ C."/>
            <person name="Gilmore M."/>
            <person name="Surin D."/>
            <person name="Walker B."/>
            <person name="Young S."/>
            <person name="Zeng Q."/>
            <person name="Gargeya S."/>
            <person name="Fitzgerald M."/>
            <person name="Haas B."/>
            <person name="Abouelleil A."/>
            <person name="Allen A.W."/>
            <person name="Alvarado L."/>
            <person name="Arachchi H.M."/>
            <person name="Berlin A.M."/>
            <person name="Chapman S.B."/>
            <person name="Gainer-Dewar J."/>
            <person name="Goldberg J."/>
            <person name="Griggs A."/>
            <person name="Gujja S."/>
            <person name="Hansen M."/>
            <person name="Howarth C."/>
            <person name="Imamovic A."/>
            <person name="Ireland A."/>
            <person name="Larimer J."/>
            <person name="McCowan C."/>
            <person name="Murphy C."/>
            <person name="Pearson M."/>
            <person name="Poon T.W."/>
            <person name="Priest M."/>
            <person name="Roberts A."/>
            <person name="Saif S."/>
            <person name="Shea T."/>
            <person name="Sisk P."/>
            <person name="Sykes S."/>
            <person name="Wortman J."/>
            <person name="Nusbaum C."/>
            <person name="Birren B."/>
        </authorList>
    </citation>
    <scope>NUCLEOTIDE SEQUENCE [LARGE SCALE GENOMIC DNA]</scope>
    <source>
        <strain evidence="2 4">ATCC BAA-350</strain>
    </source>
</reference>
<dbReference type="HOGENOM" id="CLU_182137_0_0_9"/>
<dbReference type="PATRIC" id="fig|1158614.3.peg.3103"/>
<accession>R2VBL3</accession>
<evidence type="ECO:0000313" key="2">
    <source>
        <dbReference type="EMBL" id="EOW81553.1"/>
    </source>
</evidence>
<organism evidence="1 3">
    <name type="scientific">Enterococcus gilvus ATCC BAA-350</name>
    <dbReference type="NCBI Taxonomy" id="1158614"/>
    <lineage>
        <taxon>Bacteria</taxon>
        <taxon>Bacillati</taxon>
        <taxon>Bacillota</taxon>
        <taxon>Bacilli</taxon>
        <taxon>Lactobacillales</taxon>
        <taxon>Enterococcaceae</taxon>
        <taxon>Enterococcus</taxon>
    </lineage>
</organism>
<dbReference type="EMBL" id="AJDQ01000009">
    <property type="protein sequence ID" value="EOI55070.1"/>
    <property type="molecule type" value="Genomic_DNA"/>
</dbReference>
<dbReference type="Proteomes" id="UP000013750">
    <property type="component" value="Unassembled WGS sequence"/>
</dbReference>
<sequence>MRFVSSGKILYLVVTGRYKKIETEETTMLQKLGSKLQVHIDQGLEKMKKVNFQHVIDDPSEEAILELGEILTELSAEDSYLDSAILTTQTRYVK</sequence>